<evidence type="ECO:0000256" key="2">
    <source>
        <dbReference type="ARBA" id="ARBA00022475"/>
    </source>
</evidence>
<feature type="transmembrane region" description="Helical" evidence="10">
    <location>
        <begin position="58"/>
        <end position="74"/>
    </location>
</feature>
<dbReference type="InterPro" id="IPR017452">
    <property type="entry name" value="GPCR_Rhodpsn_7TM"/>
</dbReference>
<feature type="transmembrane region" description="Helical" evidence="10">
    <location>
        <begin position="20"/>
        <end position="46"/>
    </location>
</feature>
<keyword evidence="13" id="KW-1185">Reference proteome</keyword>
<dbReference type="Gene3D" id="1.20.1070.10">
    <property type="entry name" value="Rhodopsin 7-helix transmembrane proteins"/>
    <property type="match status" value="2"/>
</dbReference>
<organism evidence="12 13">
    <name type="scientific">Elysia marginata</name>
    <dbReference type="NCBI Taxonomy" id="1093978"/>
    <lineage>
        <taxon>Eukaryota</taxon>
        <taxon>Metazoa</taxon>
        <taxon>Spiralia</taxon>
        <taxon>Lophotrochozoa</taxon>
        <taxon>Mollusca</taxon>
        <taxon>Gastropoda</taxon>
        <taxon>Heterobranchia</taxon>
        <taxon>Euthyneura</taxon>
        <taxon>Panpulmonata</taxon>
        <taxon>Sacoglossa</taxon>
        <taxon>Placobranchoidea</taxon>
        <taxon>Plakobranchidae</taxon>
        <taxon>Elysia</taxon>
    </lineage>
</organism>
<feature type="region of interest" description="Disordered" evidence="9">
    <location>
        <begin position="483"/>
        <end position="530"/>
    </location>
</feature>
<evidence type="ECO:0000256" key="1">
    <source>
        <dbReference type="ARBA" id="ARBA00004651"/>
    </source>
</evidence>
<dbReference type="AlphaFoldDB" id="A0AAV4H6M1"/>
<dbReference type="PROSITE" id="PS50262">
    <property type="entry name" value="G_PROTEIN_RECEP_F1_2"/>
    <property type="match status" value="1"/>
</dbReference>
<keyword evidence="7 12" id="KW-0675">Receptor</keyword>
<dbReference type="EMBL" id="BMAT01001839">
    <property type="protein sequence ID" value="GFR93374.1"/>
    <property type="molecule type" value="Genomic_DNA"/>
</dbReference>
<evidence type="ECO:0000256" key="5">
    <source>
        <dbReference type="ARBA" id="ARBA00023040"/>
    </source>
</evidence>
<evidence type="ECO:0000256" key="9">
    <source>
        <dbReference type="SAM" id="MobiDB-lite"/>
    </source>
</evidence>
<keyword evidence="2" id="KW-1003">Cell membrane</keyword>
<feature type="transmembrane region" description="Helical" evidence="10">
    <location>
        <begin position="222"/>
        <end position="246"/>
    </location>
</feature>
<dbReference type="Proteomes" id="UP000762676">
    <property type="component" value="Unassembled WGS sequence"/>
</dbReference>
<gene>
    <name evidence="12" type="ORF">ElyMa_000890900</name>
</gene>
<reference evidence="12 13" key="1">
    <citation type="journal article" date="2021" name="Elife">
        <title>Chloroplast acquisition without the gene transfer in kleptoplastic sea slugs, Plakobranchus ocellatus.</title>
        <authorList>
            <person name="Maeda T."/>
            <person name="Takahashi S."/>
            <person name="Yoshida T."/>
            <person name="Shimamura S."/>
            <person name="Takaki Y."/>
            <person name="Nagai Y."/>
            <person name="Toyoda A."/>
            <person name="Suzuki Y."/>
            <person name="Arimoto A."/>
            <person name="Ishii H."/>
            <person name="Satoh N."/>
            <person name="Nishiyama T."/>
            <person name="Hasebe M."/>
            <person name="Maruyama T."/>
            <person name="Minagawa J."/>
            <person name="Obokata J."/>
            <person name="Shigenobu S."/>
        </authorList>
    </citation>
    <scope>NUCLEOTIDE SEQUENCE [LARGE SCALE GENOMIC DNA]</scope>
</reference>
<feature type="transmembrane region" description="Helical" evidence="10">
    <location>
        <begin position="392"/>
        <end position="410"/>
    </location>
</feature>
<name>A0AAV4H6M1_9GAST</name>
<evidence type="ECO:0000256" key="3">
    <source>
        <dbReference type="ARBA" id="ARBA00022692"/>
    </source>
</evidence>
<feature type="transmembrane region" description="Helical" evidence="10">
    <location>
        <begin position="136"/>
        <end position="158"/>
    </location>
</feature>
<dbReference type="PRINTS" id="PR00237">
    <property type="entry name" value="GPCRRHODOPSN"/>
</dbReference>
<dbReference type="SUPFAM" id="SSF81321">
    <property type="entry name" value="Family A G protein-coupled receptor-like"/>
    <property type="match status" value="1"/>
</dbReference>
<feature type="compositionally biased region" description="Basic and acidic residues" evidence="9">
    <location>
        <begin position="508"/>
        <end position="530"/>
    </location>
</feature>
<dbReference type="GO" id="GO:0004930">
    <property type="term" value="F:G protein-coupled receptor activity"/>
    <property type="evidence" value="ECO:0007669"/>
    <property type="project" value="UniProtKB-KW"/>
</dbReference>
<dbReference type="InterPro" id="IPR000276">
    <property type="entry name" value="GPCR_Rhodpsn"/>
</dbReference>
<comment type="subcellular location">
    <subcellularLocation>
        <location evidence="1">Cell membrane</location>
        <topology evidence="1">Multi-pass membrane protein</topology>
    </subcellularLocation>
</comment>
<proteinExistence type="predicted"/>
<feature type="compositionally biased region" description="Polar residues" evidence="9">
    <location>
        <begin position="181"/>
        <end position="194"/>
    </location>
</feature>
<dbReference type="Pfam" id="PF00001">
    <property type="entry name" value="7tm_1"/>
    <property type="match status" value="2"/>
</dbReference>
<evidence type="ECO:0000313" key="13">
    <source>
        <dbReference type="Proteomes" id="UP000762676"/>
    </source>
</evidence>
<keyword evidence="8" id="KW-0807">Transducer</keyword>
<evidence type="ECO:0000259" key="11">
    <source>
        <dbReference type="PROSITE" id="PS50262"/>
    </source>
</evidence>
<comment type="caution">
    <text evidence="12">The sequence shown here is derived from an EMBL/GenBank/DDBJ whole genome shotgun (WGS) entry which is preliminary data.</text>
</comment>
<evidence type="ECO:0000256" key="4">
    <source>
        <dbReference type="ARBA" id="ARBA00022989"/>
    </source>
</evidence>
<feature type="region of interest" description="Disordered" evidence="9">
    <location>
        <begin position="181"/>
        <end position="207"/>
    </location>
</feature>
<keyword evidence="6 10" id="KW-0472">Membrane</keyword>
<keyword evidence="3 10" id="KW-0812">Transmembrane</keyword>
<feature type="transmembrane region" description="Helical" evidence="10">
    <location>
        <begin position="430"/>
        <end position="449"/>
    </location>
</feature>
<evidence type="ECO:0000256" key="7">
    <source>
        <dbReference type="ARBA" id="ARBA00023170"/>
    </source>
</evidence>
<keyword evidence="4 10" id="KW-1133">Transmembrane helix</keyword>
<sequence>MAAGEQRLQTEGADRPGYAALVMSAVPMVTICAVTVAANAAVLAMFFNRRGLRRVKNLYFASLAAADFLVGITMPFKMAQDLHHSWGDGWTCKIYQTLSQTVAYASLLSIFLITLDKWRATHYPVSYRSRSKQMTSIVGVILAWTVSLLIFSAPHMWFLAMSTSAEKEVAPYAGEIEGNESKTVQGVPNNQERQSLNDEVEQKSDKSENFCPEPYQISTGLYVFSSLLYFVAPLLIMFVFDISLYLKIKWRKKVEVQRSTSVTDTYFMTLKRPPLELPESCVGICGEEDGAKESLLKFAECKPFNKHLAIEGRGERRHSSLPAISPIIGRTSSGRRVSMPEGNDSGGGCRYIGRKWSGSSTALGNNQQSNMPLRLPNDDVVHDILVKQDKKTVNCLCLLLAVLFVCWLPRAVTGLVQVECWCLSRLTLAATSWFALISHSINPFVYCMMMTQFKNVVKQWLLWKQVHPFRRRDTLPLNAVESQKDELSSPHSQHRKNSRSPNLPRHGNHSDTPRLKDAGMQCKETDFSRV</sequence>
<evidence type="ECO:0000256" key="6">
    <source>
        <dbReference type="ARBA" id="ARBA00023136"/>
    </source>
</evidence>
<feature type="domain" description="G-protein coupled receptors family 1 profile" evidence="11">
    <location>
        <begin position="38"/>
        <end position="446"/>
    </location>
</feature>
<evidence type="ECO:0000256" key="10">
    <source>
        <dbReference type="SAM" id="Phobius"/>
    </source>
</evidence>
<dbReference type="PANTHER" id="PTHR24248">
    <property type="entry name" value="ADRENERGIC RECEPTOR-RELATED G-PROTEIN COUPLED RECEPTOR"/>
    <property type="match status" value="1"/>
</dbReference>
<dbReference type="GO" id="GO:0005886">
    <property type="term" value="C:plasma membrane"/>
    <property type="evidence" value="ECO:0007669"/>
    <property type="project" value="UniProtKB-SubCell"/>
</dbReference>
<keyword evidence="5" id="KW-0297">G-protein coupled receptor</keyword>
<evidence type="ECO:0000256" key="8">
    <source>
        <dbReference type="ARBA" id="ARBA00023224"/>
    </source>
</evidence>
<protein>
    <submittedName>
        <fullName evidence="12">Octopamine receptor</fullName>
    </submittedName>
</protein>
<evidence type="ECO:0000313" key="12">
    <source>
        <dbReference type="EMBL" id="GFR93374.1"/>
    </source>
</evidence>
<feature type="transmembrane region" description="Helical" evidence="10">
    <location>
        <begin position="94"/>
        <end position="115"/>
    </location>
</feature>
<accession>A0AAV4H6M1</accession>